<evidence type="ECO:0000256" key="5">
    <source>
        <dbReference type="ARBA" id="ARBA00023212"/>
    </source>
</evidence>
<reference evidence="8" key="1">
    <citation type="submission" date="2016-05" db="EMBL/GenBank/DDBJ databases">
        <authorList>
            <person name="Lavstsen T."/>
            <person name="Jespersen J.S."/>
        </authorList>
    </citation>
    <scope>NUCLEOTIDE SEQUENCE</scope>
    <source>
        <tissue evidence="8">Brain</tissue>
    </source>
</reference>
<evidence type="ECO:0000256" key="7">
    <source>
        <dbReference type="ARBA" id="ARBA00074635"/>
    </source>
</evidence>
<keyword evidence="5" id="KW-0206">Cytoskeleton</keyword>
<reference evidence="8" key="2">
    <citation type="submission" date="2016-06" db="EMBL/GenBank/DDBJ databases">
        <title>The genome of a short-lived fish provides insights into sex chromosome evolution and the genetic control of aging.</title>
        <authorList>
            <person name="Reichwald K."/>
            <person name="Felder M."/>
            <person name="Petzold A."/>
            <person name="Koch P."/>
            <person name="Groth M."/>
            <person name="Platzer M."/>
        </authorList>
    </citation>
    <scope>NUCLEOTIDE SEQUENCE</scope>
    <source>
        <tissue evidence="8">Brain</tissue>
    </source>
</reference>
<sequence length="396" mass="45449">MATLVLDNGANSAKIGYSQEKVRVIPNCQFRSKTSRLKTFTANQLDEIKDPSGLFYILPFQKGYLVNWDVQRKVWDHLFGKEMFKVEFVDTSIIITEPYFNFSSIQESMNEILFEEYQFQSALRINAGSLAAHHYFHTKPSELCCLVVDSGFSFTHIVPYCRSKKLKEGIRRINVGGKLLTNHLKEIISYRQLHVMDETHVINQVKEDVCYVSQQFYKDMEIALSKGEDNSIVRDYVLPDFSSIKKGFCKPREEMVLSGKYKTGEQILRLANERFAVPEMLFHPSDIGIQEMGLPEAIVHSVQSLPEEMQPHFYQNIILTGGNTLFPGFRERLEAELRSLVPAHLPVSVILPSNPVSYSWEGGKLLAHSPDYEEMVVTREEFEENGHAVCEEKFDI</sequence>
<dbReference type="Gene3D" id="3.30.420.40">
    <property type="match status" value="2"/>
</dbReference>
<dbReference type="Pfam" id="PF00022">
    <property type="entry name" value="Actin"/>
    <property type="match status" value="1"/>
</dbReference>
<dbReference type="Gene3D" id="2.30.36.70">
    <property type="entry name" value="Actin, Chain A, domain 2"/>
    <property type="match status" value="1"/>
</dbReference>
<dbReference type="EMBL" id="HAEH01000238">
    <property type="protein sequence ID" value="SBR64484.1"/>
    <property type="molecule type" value="Transcribed_RNA"/>
</dbReference>
<evidence type="ECO:0000256" key="3">
    <source>
        <dbReference type="ARBA" id="ARBA00005665"/>
    </source>
</evidence>
<dbReference type="FunFam" id="2.30.36.70:FF:000003">
    <property type="entry name" value="Actin-related protein 6"/>
    <property type="match status" value="1"/>
</dbReference>
<dbReference type="CDD" id="cd10210">
    <property type="entry name" value="ASKHA_NBD_Arp6"/>
    <property type="match status" value="1"/>
</dbReference>
<dbReference type="EMBL" id="HAEI01006803">
    <property type="protein sequence ID" value="SBR99147.1"/>
    <property type="molecule type" value="Transcribed_RNA"/>
</dbReference>
<dbReference type="Gene3D" id="3.90.640.10">
    <property type="entry name" value="Actin, Chain A, domain 4"/>
    <property type="match status" value="1"/>
</dbReference>
<organism evidence="8">
    <name type="scientific">Nothobranchius rachovii</name>
    <name type="common">bluefin notho</name>
    <dbReference type="NCBI Taxonomy" id="451742"/>
    <lineage>
        <taxon>Eukaryota</taxon>
        <taxon>Metazoa</taxon>
        <taxon>Chordata</taxon>
        <taxon>Craniata</taxon>
        <taxon>Vertebrata</taxon>
        <taxon>Euteleostomi</taxon>
        <taxon>Actinopterygii</taxon>
        <taxon>Neopterygii</taxon>
        <taxon>Teleostei</taxon>
        <taxon>Neoteleostei</taxon>
        <taxon>Acanthomorphata</taxon>
        <taxon>Ovalentaria</taxon>
        <taxon>Atherinomorphae</taxon>
        <taxon>Cyprinodontiformes</taxon>
        <taxon>Nothobranchiidae</taxon>
        <taxon>Nothobranchius</taxon>
    </lineage>
</organism>
<dbReference type="AlphaFoldDB" id="A0A1A8N6Q1"/>
<dbReference type="GO" id="GO:0005856">
    <property type="term" value="C:cytoskeleton"/>
    <property type="evidence" value="ECO:0007669"/>
    <property type="project" value="UniProtKB-SubCell"/>
</dbReference>
<evidence type="ECO:0000313" key="8">
    <source>
        <dbReference type="EMBL" id="SBR64484.1"/>
    </source>
</evidence>
<proteinExistence type="inferred from homology"/>
<keyword evidence="4" id="KW-0963">Cytoplasm</keyword>
<evidence type="ECO:0000256" key="2">
    <source>
        <dbReference type="ARBA" id="ARBA00004245"/>
    </source>
</evidence>
<dbReference type="InterPro" id="IPR043129">
    <property type="entry name" value="ATPase_NBD"/>
</dbReference>
<dbReference type="SUPFAM" id="SSF53067">
    <property type="entry name" value="Actin-like ATPase domain"/>
    <property type="match status" value="2"/>
</dbReference>
<name>A0A1A8N6Q1_9TELE</name>
<dbReference type="FunFam" id="3.90.640.10:FF:000014">
    <property type="entry name" value="Putative actin-related protein 6"/>
    <property type="match status" value="1"/>
</dbReference>
<dbReference type="InterPro" id="IPR004000">
    <property type="entry name" value="Actin"/>
</dbReference>
<comment type="similarity">
    <text evidence="3">Belongs to the actin family. ARP6 subfamily.</text>
</comment>
<accession>A0A1A8N6Q1</accession>
<comment type="subcellular location">
    <subcellularLocation>
        <location evidence="2">Cytoplasm</location>
        <location evidence="2">Cytoskeleton</location>
    </subcellularLocation>
    <subcellularLocation>
        <location evidence="1">Nucleus</location>
    </subcellularLocation>
</comment>
<protein>
    <recommendedName>
        <fullName evidence="7">Actin-related protein 6</fullName>
    </recommendedName>
</protein>
<evidence type="ECO:0000256" key="6">
    <source>
        <dbReference type="ARBA" id="ARBA00023242"/>
    </source>
</evidence>
<keyword evidence="6" id="KW-0539">Nucleus</keyword>
<dbReference type="PANTHER" id="PTHR11937">
    <property type="entry name" value="ACTIN"/>
    <property type="match status" value="1"/>
</dbReference>
<dbReference type="GO" id="GO:0005634">
    <property type="term" value="C:nucleus"/>
    <property type="evidence" value="ECO:0007669"/>
    <property type="project" value="UniProtKB-SubCell"/>
</dbReference>
<evidence type="ECO:0000256" key="1">
    <source>
        <dbReference type="ARBA" id="ARBA00004123"/>
    </source>
</evidence>
<gene>
    <name evidence="8" type="primary">ACTR6</name>
</gene>
<dbReference type="SMART" id="SM00268">
    <property type="entry name" value="ACTIN"/>
    <property type="match status" value="1"/>
</dbReference>
<evidence type="ECO:0000256" key="4">
    <source>
        <dbReference type="ARBA" id="ARBA00022490"/>
    </source>
</evidence>